<dbReference type="AlphaFoldDB" id="A0A9X2X7V5"/>
<reference evidence="1" key="1">
    <citation type="submission" date="2022-08" db="EMBL/GenBank/DDBJ databases">
        <title>Chelativorans sichuanense sp. nov., a paraffin oil-degrading bacterium isolated from a mixture of oil-based drill cuttings and paddy soil.</title>
        <authorList>
            <person name="Yu J."/>
            <person name="Liu H."/>
            <person name="Chen Q."/>
        </authorList>
    </citation>
    <scope>NUCLEOTIDE SEQUENCE</scope>
    <source>
        <strain evidence="1">SCAU 2101</strain>
    </source>
</reference>
<gene>
    <name evidence="1" type="ORF">NYR54_08420</name>
</gene>
<organism evidence="1 2">
    <name type="scientific">Chelativorans petroleitrophicus</name>
    <dbReference type="NCBI Taxonomy" id="2975484"/>
    <lineage>
        <taxon>Bacteria</taxon>
        <taxon>Pseudomonadati</taxon>
        <taxon>Pseudomonadota</taxon>
        <taxon>Alphaproteobacteria</taxon>
        <taxon>Hyphomicrobiales</taxon>
        <taxon>Phyllobacteriaceae</taxon>
        <taxon>Chelativorans</taxon>
    </lineage>
</organism>
<dbReference type="PANTHER" id="PTHR38588:SF1">
    <property type="entry name" value="BLL0334 PROTEIN"/>
    <property type="match status" value="1"/>
</dbReference>
<evidence type="ECO:0000313" key="1">
    <source>
        <dbReference type="EMBL" id="MCT8990318.1"/>
    </source>
</evidence>
<protein>
    <submittedName>
        <fullName evidence="1">Carbon monoxide dehydrogenase subunit G</fullName>
    </submittedName>
</protein>
<accession>A0A9X2X7V5</accession>
<dbReference type="SUPFAM" id="SSF55961">
    <property type="entry name" value="Bet v1-like"/>
    <property type="match status" value="1"/>
</dbReference>
<dbReference type="InterPro" id="IPR010419">
    <property type="entry name" value="CO_DH_gsu"/>
</dbReference>
<dbReference type="InterPro" id="IPR023393">
    <property type="entry name" value="START-like_dom_sf"/>
</dbReference>
<dbReference type="EMBL" id="JAODNV010000008">
    <property type="protein sequence ID" value="MCT8990318.1"/>
    <property type="molecule type" value="Genomic_DNA"/>
</dbReference>
<proteinExistence type="predicted"/>
<name>A0A9X2X7V5_9HYPH</name>
<dbReference type="PANTHER" id="PTHR38588">
    <property type="entry name" value="BLL0334 PROTEIN"/>
    <property type="match status" value="1"/>
</dbReference>
<dbReference type="Proteomes" id="UP001149009">
    <property type="component" value="Unassembled WGS sequence"/>
</dbReference>
<comment type="caution">
    <text evidence="1">The sequence shown here is derived from an EMBL/GenBank/DDBJ whole genome shotgun (WGS) entry which is preliminary data.</text>
</comment>
<sequence length="156" mass="16386">MAMIIEGEERIAAPVETVWRALNDPEVLKDCIPGCETLEKTSDTEFAATVSLKIGPIKARFNGTVELTNLNPPHSYTISGEGKGGVAGFAKGGADVLLSADGADTTILSYKAKADVGGKMAQLGSRLIQSTSKKLASEFFAALNERISGPREAESV</sequence>
<dbReference type="Gene3D" id="3.30.530.20">
    <property type="match status" value="1"/>
</dbReference>
<dbReference type="CDD" id="cd05018">
    <property type="entry name" value="CoxG"/>
    <property type="match status" value="1"/>
</dbReference>
<evidence type="ECO:0000313" key="2">
    <source>
        <dbReference type="Proteomes" id="UP001149009"/>
    </source>
</evidence>
<dbReference type="Pfam" id="PF06240">
    <property type="entry name" value="COXG"/>
    <property type="match status" value="1"/>
</dbReference>
<keyword evidence="2" id="KW-1185">Reference proteome</keyword>
<dbReference type="RefSeq" id="WP_261515178.1">
    <property type="nucleotide sequence ID" value="NZ_JAODNV010000008.1"/>
</dbReference>